<dbReference type="AlphaFoldDB" id="A0A9X0EHQ1"/>
<name>A0A9X0EHQ1_9PSED</name>
<reference evidence="1 2" key="1">
    <citation type="submission" date="2014-09" db="EMBL/GenBank/DDBJ databases">
        <title>Genome sequence of Pseudomonas lutea strain DSM 17257T.</title>
        <authorList>
            <person name="Kwak Y."/>
            <person name="Shin J.-H."/>
        </authorList>
    </citation>
    <scope>NUCLEOTIDE SEQUENCE [LARGE SCALE GENOMIC DNA]</scope>
    <source>
        <strain evidence="1 2">DSM 17257</strain>
    </source>
</reference>
<protein>
    <submittedName>
        <fullName evidence="1">Uncharacterized protein</fullName>
    </submittedName>
</protein>
<evidence type="ECO:0000313" key="2">
    <source>
        <dbReference type="Proteomes" id="UP000029719"/>
    </source>
</evidence>
<gene>
    <name evidence="1" type="ORF">LT42_08930</name>
</gene>
<evidence type="ECO:0000313" key="1">
    <source>
        <dbReference type="EMBL" id="KGF66012.1"/>
    </source>
</evidence>
<sequence>MRARKTSERNLIFVGARLPAKAAFQTLGIYRMYRPLRGQARSYNGAALYAPSAVTHRFCAVETLGGHTPVGRTWHL</sequence>
<proteinExistence type="predicted"/>
<accession>A0A9X0EHQ1</accession>
<dbReference type="Proteomes" id="UP000029719">
    <property type="component" value="Unassembled WGS sequence"/>
</dbReference>
<comment type="caution">
    <text evidence="1">The sequence shown here is derived from an EMBL/GenBank/DDBJ whole genome shotgun (WGS) entry which is preliminary data.</text>
</comment>
<organism evidence="1 2">
    <name type="scientific">Pseudomonas lutea</name>
    <dbReference type="NCBI Taxonomy" id="243924"/>
    <lineage>
        <taxon>Bacteria</taxon>
        <taxon>Pseudomonadati</taxon>
        <taxon>Pseudomonadota</taxon>
        <taxon>Gammaproteobacteria</taxon>
        <taxon>Pseudomonadales</taxon>
        <taxon>Pseudomonadaceae</taxon>
        <taxon>Pseudomonas</taxon>
    </lineage>
</organism>
<dbReference type="EMBL" id="JRMB01000001">
    <property type="protein sequence ID" value="KGF66012.1"/>
    <property type="molecule type" value="Genomic_DNA"/>
</dbReference>